<evidence type="ECO:0000313" key="2">
    <source>
        <dbReference type="Proteomes" id="UP000805193"/>
    </source>
</evidence>
<sequence length="147" mass="16667">VSIKDLMSVKEVSAEEVAKWANASHLENLRWEPPGFDPHCPAAVSQPGRADYRPGCDTGSLAGVAYYRQRRRHVGVSGQHVPCRHPARREVLSHVEPWNTRLALVLALWISVLSHVFAEVYSSHLGDLPHFMGIVYEDMEDWIEHYD</sequence>
<keyword evidence="2" id="KW-1185">Reference proteome</keyword>
<accession>A0AC60PG15</accession>
<gene>
    <name evidence="1" type="ORF">HPB47_004680</name>
</gene>
<reference evidence="1 2" key="1">
    <citation type="journal article" date="2020" name="Cell">
        <title>Large-Scale Comparative Analyses of Tick Genomes Elucidate Their Genetic Diversity and Vector Capacities.</title>
        <authorList>
            <consortium name="Tick Genome and Microbiome Consortium (TIGMIC)"/>
            <person name="Jia N."/>
            <person name="Wang J."/>
            <person name="Shi W."/>
            <person name="Du L."/>
            <person name="Sun Y."/>
            <person name="Zhan W."/>
            <person name="Jiang J.F."/>
            <person name="Wang Q."/>
            <person name="Zhang B."/>
            <person name="Ji P."/>
            <person name="Bell-Sakyi L."/>
            <person name="Cui X.M."/>
            <person name="Yuan T.T."/>
            <person name="Jiang B.G."/>
            <person name="Yang W.F."/>
            <person name="Lam T.T."/>
            <person name="Chang Q.C."/>
            <person name="Ding S.J."/>
            <person name="Wang X.J."/>
            <person name="Zhu J.G."/>
            <person name="Ruan X.D."/>
            <person name="Zhao L."/>
            <person name="Wei J.T."/>
            <person name="Ye R.Z."/>
            <person name="Que T.C."/>
            <person name="Du C.H."/>
            <person name="Zhou Y.H."/>
            <person name="Cheng J.X."/>
            <person name="Dai P.F."/>
            <person name="Guo W.B."/>
            <person name="Han X.H."/>
            <person name="Huang E.J."/>
            <person name="Li L.F."/>
            <person name="Wei W."/>
            <person name="Gao Y.C."/>
            <person name="Liu J.Z."/>
            <person name="Shao H.Z."/>
            <person name="Wang X."/>
            <person name="Wang C.C."/>
            <person name="Yang T.C."/>
            <person name="Huo Q.B."/>
            <person name="Li W."/>
            <person name="Chen H.Y."/>
            <person name="Chen S.E."/>
            <person name="Zhou L.G."/>
            <person name="Ni X.B."/>
            <person name="Tian J.H."/>
            <person name="Sheng Y."/>
            <person name="Liu T."/>
            <person name="Pan Y.S."/>
            <person name="Xia L.Y."/>
            <person name="Li J."/>
            <person name="Zhao F."/>
            <person name="Cao W.C."/>
        </authorList>
    </citation>
    <scope>NUCLEOTIDE SEQUENCE [LARGE SCALE GENOMIC DNA]</scope>
    <source>
        <strain evidence="1">Iper-2018</strain>
    </source>
</reference>
<dbReference type="Proteomes" id="UP000805193">
    <property type="component" value="Unassembled WGS sequence"/>
</dbReference>
<protein>
    <submittedName>
        <fullName evidence="1">Uncharacterized protein</fullName>
    </submittedName>
</protein>
<dbReference type="EMBL" id="JABSTQ010010718">
    <property type="protein sequence ID" value="KAG0418658.1"/>
    <property type="molecule type" value="Genomic_DNA"/>
</dbReference>
<comment type="caution">
    <text evidence="1">The sequence shown here is derived from an EMBL/GenBank/DDBJ whole genome shotgun (WGS) entry which is preliminary data.</text>
</comment>
<feature type="non-terminal residue" evidence="1">
    <location>
        <position position="1"/>
    </location>
</feature>
<proteinExistence type="predicted"/>
<evidence type="ECO:0000313" key="1">
    <source>
        <dbReference type="EMBL" id="KAG0418658.1"/>
    </source>
</evidence>
<organism evidence="1 2">
    <name type="scientific">Ixodes persulcatus</name>
    <name type="common">Taiga tick</name>
    <dbReference type="NCBI Taxonomy" id="34615"/>
    <lineage>
        <taxon>Eukaryota</taxon>
        <taxon>Metazoa</taxon>
        <taxon>Ecdysozoa</taxon>
        <taxon>Arthropoda</taxon>
        <taxon>Chelicerata</taxon>
        <taxon>Arachnida</taxon>
        <taxon>Acari</taxon>
        <taxon>Parasitiformes</taxon>
        <taxon>Ixodida</taxon>
        <taxon>Ixodoidea</taxon>
        <taxon>Ixodidae</taxon>
        <taxon>Ixodinae</taxon>
        <taxon>Ixodes</taxon>
    </lineage>
</organism>
<feature type="non-terminal residue" evidence="1">
    <location>
        <position position="147"/>
    </location>
</feature>
<name>A0AC60PG15_IXOPE</name>